<evidence type="ECO:0000256" key="1">
    <source>
        <dbReference type="SAM" id="MobiDB-lite"/>
    </source>
</evidence>
<dbReference type="EMBL" id="OZ075146">
    <property type="protein sequence ID" value="CAL5053845.1"/>
    <property type="molecule type" value="Genomic_DNA"/>
</dbReference>
<protein>
    <recommendedName>
        <fullName evidence="2">F-box domain-containing protein</fullName>
    </recommendedName>
</protein>
<reference evidence="4" key="1">
    <citation type="submission" date="2024-06" db="EMBL/GenBank/DDBJ databases">
        <authorList>
            <person name="Ryan C."/>
        </authorList>
    </citation>
    <scope>NUCLEOTIDE SEQUENCE [LARGE SCALE GENOMIC DNA]</scope>
</reference>
<dbReference type="InterPro" id="IPR001810">
    <property type="entry name" value="F-box_dom"/>
</dbReference>
<dbReference type="Pfam" id="PF08268">
    <property type="entry name" value="FBA_3"/>
    <property type="match status" value="1"/>
</dbReference>
<organism evidence="3 4">
    <name type="scientific">Urochloa decumbens</name>
    <dbReference type="NCBI Taxonomy" id="240449"/>
    <lineage>
        <taxon>Eukaryota</taxon>
        <taxon>Viridiplantae</taxon>
        <taxon>Streptophyta</taxon>
        <taxon>Embryophyta</taxon>
        <taxon>Tracheophyta</taxon>
        <taxon>Spermatophyta</taxon>
        <taxon>Magnoliopsida</taxon>
        <taxon>Liliopsida</taxon>
        <taxon>Poales</taxon>
        <taxon>Poaceae</taxon>
        <taxon>PACMAD clade</taxon>
        <taxon>Panicoideae</taxon>
        <taxon>Panicodae</taxon>
        <taxon>Paniceae</taxon>
        <taxon>Melinidinae</taxon>
        <taxon>Urochloa</taxon>
    </lineage>
</organism>
<dbReference type="CDD" id="cd22157">
    <property type="entry name" value="F-box_AtFBW1-like"/>
    <property type="match status" value="1"/>
</dbReference>
<dbReference type="Pfam" id="PF00646">
    <property type="entry name" value="F-box"/>
    <property type="match status" value="1"/>
</dbReference>
<feature type="domain" description="F-box" evidence="2">
    <location>
        <begin position="71"/>
        <end position="111"/>
    </location>
</feature>
<dbReference type="Proteomes" id="UP001497457">
    <property type="component" value="Chromosome 36b"/>
</dbReference>
<keyword evidence="4" id="KW-1185">Reference proteome</keyword>
<dbReference type="Gene3D" id="1.20.1280.50">
    <property type="match status" value="1"/>
</dbReference>
<proteinExistence type="predicted"/>
<feature type="compositionally biased region" description="Polar residues" evidence="1">
    <location>
        <begin position="50"/>
        <end position="66"/>
    </location>
</feature>
<evidence type="ECO:0000313" key="3">
    <source>
        <dbReference type="EMBL" id="CAL5053845.1"/>
    </source>
</evidence>
<gene>
    <name evidence="3" type="ORF">URODEC1_LOCUS93457</name>
</gene>
<dbReference type="AlphaFoldDB" id="A0ABC9EA31"/>
<dbReference type="InterPro" id="IPR013187">
    <property type="entry name" value="F-box-assoc_dom_typ3"/>
</dbReference>
<dbReference type="InterPro" id="IPR036047">
    <property type="entry name" value="F-box-like_dom_sf"/>
</dbReference>
<dbReference type="PANTHER" id="PTHR31672">
    <property type="entry name" value="BNACNNG10540D PROTEIN"/>
    <property type="match status" value="1"/>
</dbReference>
<accession>A0ABC9EA31</accession>
<feature type="region of interest" description="Disordered" evidence="1">
    <location>
        <begin position="32"/>
        <end position="66"/>
    </location>
</feature>
<sequence>MRSRAVSHYAIQIQCTRAADPVSSWHNRAAAKQTTISREGGRGPDAAASMESTEGPTKRQQVASASASPYIPDDLVRRILLRLPSRSVLRFRAVCKAWLQLASDPVFALEHHALQPALPLVSSLRGGARSRNPLADPDPDPVDCRVEAFDLRAGEFRPAAVRFPDDSGRQFRIHGSCDGLLLLSSADRFFVCNPATHQWTRLPSPLRSSWLAGFYRHGPTGEYRALFFRGNWAGWPRTNYYILVPDSRKGGGIGLPAEKAAGYRFRGSPLGPPALAHGRLHWMPRRKKQGHKIMVFDTATEVVTVMDPPLIREHMWLLEVGGELAMASCCGRRVVATVELWLLQDYANGIWACRHSVRLPAVEVSSFPFDESWRVFFMSEGGVVVVTPEQKLLHYGMDGALLGSFPCNGVRNLKITPYTLKESLVRHAFFETHENAGDRDDELPLPFFKGL</sequence>
<dbReference type="InterPro" id="IPR050796">
    <property type="entry name" value="SCF_F-box_component"/>
</dbReference>
<dbReference type="PANTHER" id="PTHR31672:SF2">
    <property type="entry name" value="F-BOX DOMAIN-CONTAINING PROTEIN"/>
    <property type="match status" value="1"/>
</dbReference>
<name>A0ABC9EA31_9POAL</name>
<evidence type="ECO:0000259" key="2">
    <source>
        <dbReference type="SMART" id="SM00256"/>
    </source>
</evidence>
<dbReference type="SUPFAM" id="SSF81383">
    <property type="entry name" value="F-box domain"/>
    <property type="match status" value="1"/>
</dbReference>
<dbReference type="SMART" id="SM00256">
    <property type="entry name" value="FBOX"/>
    <property type="match status" value="1"/>
</dbReference>
<evidence type="ECO:0000313" key="4">
    <source>
        <dbReference type="Proteomes" id="UP001497457"/>
    </source>
</evidence>
<reference evidence="3 4" key="2">
    <citation type="submission" date="2024-10" db="EMBL/GenBank/DDBJ databases">
        <authorList>
            <person name="Ryan C."/>
        </authorList>
    </citation>
    <scope>NUCLEOTIDE SEQUENCE [LARGE SCALE GENOMIC DNA]</scope>
</reference>